<keyword evidence="3" id="KW-1185">Reference proteome</keyword>
<feature type="compositionally biased region" description="Low complexity" evidence="1">
    <location>
        <begin position="442"/>
        <end position="452"/>
    </location>
</feature>
<accession>A0A9W6BRY0</accession>
<feature type="compositionally biased region" description="Basic and acidic residues" evidence="1">
    <location>
        <begin position="453"/>
        <end position="504"/>
    </location>
</feature>
<sequence>MAARKRGPKDQLRESTITIRQNLEGLYDGKHRPEAFAGLGAIRQPPGAILITALPTQSRLLVDGYGAFRDPRFQPIVDDCVLKLCAQLALIEQPTGVEIRRQRVLKGKRPDPPCKLYRSVGRAAWVDVVKARLDQLYPEGFKSQLCNGGQGGTEREFWGWTLAYDGDDEGTCGCGGACHDARRQLSYPPGLPLVDFMALPGTNEQYIALGEWAGTVPILGPDFKAKADGLKADWEEAKRKYKQAKESNRQAARTNHIEEEEEEDDGSDDDRNVVAATQQRQQRLPLDNNAFLWAFNTHHGSNVHRSDGIERISKELRCRKGDVTKAVNAVLQENGGLRWGQPTEEQAAYISSVFDQHMSDGYPKEIALELTMADLASNWKPTTVVDTLRRLKKIGNSNPGRPPATARGLGEAGRTSWSSYESEEYRDGVWGGSTDGGDSRRSSISGGEVRSSSSDEVRSRGGGDEVRSRGGGDEVRSRGGGDEVRSRGGGDEVRSRGGGDEVRSRGGGGGADDTGLAPVELQTAAAPDPSVGTAPNSKRPERRGKGGHLKALLDAERGR</sequence>
<comment type="caution">
    <text evidence="2">The sequence shown here is derived from an EMBL/GenBank/DDBJ whole genome shotgun (WGS) entry which is preliminary data.</text>
</comment>
<dbReference type="EMBL" id="BRXU01000018">
    <property type="protein sequence ID" value="GLC57259.1"/>
    <property type="molecule type" value="Genomic_DNA"/>
</dbReference>
<organism evidence="2 3">
    <name type="scientific">Pleodorina starrii</name>
    <dbReference type="NCBI Taxonomy" id="330485"/>
    <lineage>
        <taxon>Eukaryota</taxon>
        <taxon>Viridiplantae</taxon>
        <taxon>Chlorophyta</taxon>
        <taxon>core chlorophytes</taxon>
        <taxon>Chlorophyceae</taxon>
        <taxon>CS clade</taxon>
        <taxon>Chlamydomonadales</taxon>
        <taxon>Volvocaceae</taxon>
        <taxon>Pleodorina</taxon>
    </lineage>
</organism>
<reference evidence="2 3" key="1">
    <citation type="journal article" date="2023" name="Commun. Biol.">
        <title>Reorganization of the ancestral sex-determining regions during the evolution of trioecy in Pleodorina starrii.</title>
        <authorList>
            <person name="Takahashi K."/>
            <person name="Suzuki S."/>
            <person name="Kawai-Toyooka H."/>
            <person name="Yamamoto K."/>
            <person name="Hamaji T."/>
            <person name="Ootsuki R."/>
            <person name="Yamaguchi H."/>
            <person name="Kawachi M."/>
            <person name="Higashiyama T."/>
            <person name="Nozaki H."/>
        </authorList>
    </citation>
    <scope>NUCLEOTIDE SEQUENCE [LARGE SCALE GENOMIC DNA]</scope>
    <source>
        <strain evidence="2 3">NIES-4479</strain>
    </source>
</reference>
<proteinExistence type="predicted"/>
<name>A0A9W6BRY0_9CHLO</name>
<feature type="region of interest" description="Disordered" evidence="1">
    <location>
        <begin position="241"/>
        <end position="270"/>
    </location>
</feature>
<dbReference type="AlphaFoldDB" id="A0A9W6BRY0"/>
<evidence type="ECO:0000256" key="1">
    <source>
        <dbReference type="SAM" id="MobiDB-lite"/>
    </source>
</evidence>
<evidence type="ECO:0000313" key="3">
    <source>
        <dbReference type="Proteomes" id="UP001165080"/>
    </source>
</evidence>
<feature type="region of interest" description="Disordered" evidence="1">
    <location>
        <begin position="391"/>
        <end position="559"/>
    </location>
</feature>
<gene>
    <name evidence="2" type="primary">PLEST000475</name>
    <name evidence="2" type="ORF">PLESTB_001204900</name>
</gene>
<protein>
    <submittedName>
        <fullName evidence="2">Uncharacterized protein</fullName>
    </submittedName>
</protein>
<evidence type="ECO:0000313" key="2">
    <source>
        <dbReference type="EMBL" id="GLC57259.1"/>
    </source>
</evidence>
<feature type="compositionally biased region" description="Acidic residues" evidence="1">
    <location>
        <begin position="258"/>
        <end position="268"/>
    </location>
</feature>
<dbReference type="Proteomes" id="UP001165080">
    <property type="component" value="Unassembled WGS sequence"/>
</dbReference>